<dbReference type="RefSeq" id="XP_003842047.1">
    <property type="nucleotide sequence ID" value="XM_003841999.1"/>
</dbReference>
<dbReference type="OrthoDB" id="3793308at2759"/>
<dbReference type="EMBL" id="FP929134">
    <property type="protein sequence ID" value="CBX98568.1"/>
    <property type="molecule type" value="Genomic_DNA"/>
</dbReference>
<sequence>MQRPSSAPYRPHDAGRVPLTSPAPPADPPQHLRSAAQPAPDFLIVGLFALRLAKQLIQGLDRYPGRETDLAWLEHFLSAYHVDYALAKISGPRRDNYVVTYRNIVSRMKRQPRYPVRFMEMNPDLSAQWHQSRREEYERGMSDAERLAVINFSDAAGEWGSTVSIPAREADRMIELADQRRVADLDSRPESGAGREPSYYVA</sequence>
<accession>E5A4M0</accession>
<proteinExistence type="predicted"/>
<dbReference type="AlphaFoldDB" id="E5A4M0"/>
<dbReference type="GeneID" id="13282057"/>
<evidence type="ECO:0000256" key="1">
    <source>
        <dbReference type="SAM" id="MobiDB-lite"/>
    </source>
</evidence>
<gene>
    <name evidence="2" type="ORF">LEMA_P078070.1</name>
</gene>
<dbReference type="VEuPathDB" id="FungiDB:LEMA_P078070.1"/>
<keyword evidence="3" id="KW-1185">Reference proteome</keyword>
<protein>
    <submittedName>
        <fullName evidence="2">Uncharacterized protein</fullName>
    </submittedName>
</protein>
<evidence type="ECO:0000313" key="3">
    <source>
        <dbReference type="Proteomes" id="UP000002668"/>
    </source>
</evidence>
<organism evidence="3">
    <name type="scientific">Leptosphaeria maculans (strain JN3 / isolate v23.1.3 / race Av1-4-5-6-7-8)</name>
    <name type="common">Blackleg fungus</name>
    <name type="synonym">Phoma lingam</name>
    <dbReference type="NCBI Taxonomy" id="985895"/>
    <lineage>
        <taxon>Eukaryota</taxon>
        <taxon>Fungi</taxon>
        <taxon>Dikarya</taxon>
        <taxon>Ascomycota</taxon>
        <taxon>Pezizomycotina</taxon>
        <taxon>Dothideomycetes</taxon>
        <taxon>Pleosporomycetidae</taxon>
        <taxon>Pleosporales</taxon>
        <taxon>Pleosporineae</taxon>
        <taxon>Leptosphaeriaceae</taxon>
        <taxon>Plenodomus</taxon>
        <taxon>Plenodomus lingam/Leptosphaeria maculans species complex</taxon>
    </lineage>
</organism>
<evidence type="ECO:0000313" key="2">
    <source>
        <dbReference type="EMBL" id="CBX98568.1"/>
    </source>
</evidence>
<dbReference type="Proteomes" id="UP000002668">
    <property type="component" value="Genome"/>
</dbReference>
<reference evidence="3" key="1">
    <citation type="journal article" date="2011" name="Nat. Commun.">
        <title>Effector diversification within compartments of the Leptosphaeria maculans genome affected by Repeat-Induced Point mutations.</title>
        <authorList>
            <person name="Rouxel T."/>
            <person name="Grandaubert J."/>
            <person name="Hane J.K."/>
            <person name="Hoede C."/>
            <person name="van de Wouw A.P."/>
            <person name="Couloux A."/>
            <person name="Dominguez V."/>
            <person name="Anthouard V."/>
            <person name="Bally P."/>
            <person name="Bourras S."/>
            <person name="Cozijnsen A.J."/>
            <person name="Ciuffetti L.M."/>
            <person name="Degrave A."/>
            <person name="Dilmaghani A."/>
            <person name="Duret L."/>
            <person name="Fudal I."/>
            <person name="Goodwin S.B."/>
            <person name="Gout L."/>
            <person name="Glaser N."/>
            <person name="Linglin J."/>
            <person name="Kema G.H.J."/>
            <person name="Lapalu N."/>
            <person name="Lawrence C.B."/>
            <person name="May K."/>
            <person name="Meyer M."/>
            <person name="Ollivier B."/>
            <person name="Poulain J."/>
            <person name="Schoch C.L."/>
            <person name="Simon A."/>
            <person name="Spatafora J.W."/>
            <person name="Stachowiak A."/>
            <person name="Turgeon B.G."/>
            <person name="Tyler B.M."/>
            <person name="Vincent D."/>
            <person name="Weissenbach J."/>
            <person name="Amselem J."/>
            <person name="Quesneville H."/>
            <person name="Oliver R.P."/>
            <person name="Wincker P."/>
            <person name="Balesdent M.-H."/>
            <person name="Howlett B.J."/>
        </authorList>
    </citation>
    <scope>NUCLEOTIDE SEQUENCE [LARGE SCALE GENOMIC DNA]</scope>
    <source>
        <strain evidence="3">JN3 / isolate v23.1.3 / race Av1-4-5-6-7-8</strain>
    </source>
</reference>
<dbReference type="OMA" id="PIRFMQM"/>
<feature type="region of interest" description="Disordered" evidence="1">
    <location>
        <begin position="1"/>
        <end position="34"/>
    </location>
</feature>
<name>E5A4M0_LEPMJ</name>
<dbReference type="HOGENOM" id="CLU_090744_0_0_1"/>
<feature type="region of interest" description="Disordered" evidence="1">
    <location>
        <begin position="181"/>
        <end position="202"/>
    </location>
</feature>
<dbReference type="eggNOG" id="ENOG502TCX7">
    <property type="taxonomic scope" value="Eukaryota"/>
</dbReference>
<dbReference type="InParanoid" id="E5A4M0"/>